<accession>A0A3M7M531</accession>
<reference evidence="9 10" key="1">
    <citation type="journal article" date="2014" name="PLoS ONE">
        <title>De novo Genome Assembly of the Fungal Plant Pathogen Pyrenophora semeniperda.</title>
        <authorList>
            <person name="Soliai M.M."/>
            <person name="Meyer S.E."/>
            <person name="Udall J.A."/>
            <person name="Elzinga D.E."/>
            <person name="Hermansen R.A."/>
            <person name="Bodily P.M."/>
            <person name="Hart A.A."/>
            <person name="Coleman C.E."/>
        </authorList>
    </citation>
    <scope>NUCLEOTIDE SEQUENCE [LARGE SCALE GENOMIC DNA]</scope>
    <source>
        <strain evidence="9 10">CCB06</strain>
        <tissue evidence="9">Mycelium</tissue>
    </source>
</reference>
<dbReference type="GO" id="GO:0030130">
    <property type="term" value="C:clathrin coat of trans-Golgi network vesicle"/>
    <property type="evidence" value="ECO:0007669"/>
    <property type="project" value="InterPro"/>
</dbReference>
<feature type="coiled-coil region" evidence="7">
    <location>
        <begin position="169"/>
        <end position="211"/>
    </location>
</feature>
<evidence type="ECO:0000256" key="5">
    <source>
        <dbReference type="ARBA" id="ARBA00023329"/>
    </source>
</evidence>
<evidence type="ECO:0000256" key="7">
    <source>
        <dbReference type="SAM" id="Coils"/>
    </source>
</evidence>
<dbReference type="InterPro" id="IPR000996">
    <property type="entry name" value="Clathrin_L-chain"/>
</dbReference>
<evidence type="ECO:0000256" key="8">
    <source>
        <dbReference type="SAM" id="MobiDB-lite"/>
    </source>
</evidence>
<dbReference type="GO" id="GO:0030132">
    <property type="term" value="C:clathrin coat of coated pit"/>
    <property type="evidence" value="ECO:0007669"/>
    <property type="project" value="InterPro"/>
</dbReference>
<dbReference type="AlphaFoldDB" id="A0A3M7M531"/>
<feature type="region of interest" description="Disordered" evidence="8">
    <location>
        <begin position="1"/>
        <end position="34"/>
    </location>
</feature>
<proteinExistence type="inferred from homology"/>
<comment type="similarity">
    <text evidence="2 6">Belongs to the clathrin light chain family.</text>
</comment>
<evidence type="ECO:0000313" key="9">
    <source>
        <dbReference type="EMBL" id="RMZ69509.1"/>
    </source>
</evidence>
<dbReference type="GO" id="GO:0005198">
    <property type="term" value="F:structural molecule activity"/>
    <property type="evidence" value="ECO:0007669"/>
    <property type="project" value="InterPro"/>
</dbReference>
<name>A0A3M7M531_9PLEO</name>
<dbReference type="PANTHER" id="PTHR10639:SF7">
    <property type="entry name" value="CLATHRIN LIGHT CHAIN"/>
    <property type="match status" value="1"/>
</dbReference>
<evidence type="ECO:0000256" key="6">
    <source>
        <dbReference type="RuleBase" id="RU363137"/>
    </source>
</evidence>
<evidence type="ECO:0000256" key="4">
    <source>
        <dbReference type="ARBA" id="ARBA00023176"/>
    </source>
</evidence>
<feature type="compositionally biased region" description="Polar residues" evidence="8">
    <location>
        <begin position="1"/>
        <end position="15"/>
    </location>
</feature>
<keyword evidence="7" id="KW-0175">Coiled coil</keyword>
<evidence type="ECO:0000256" key="3">
    <source>
        <dbReference type="ARBA" id="ARBA00023136"/>
    </source>
</evidence>
<comment type="subcellular location">
    <subcellularLocation>
        <location evidence="1 6">Cytoplasmic vesicle membrane</location>
        <topology evidence="1 6">Peripheral membrane protein</topology>
        <orientation evidence="1 6">Cytoplasmic side</orientation>
    </subcellularLocation>
    <subcellularLocation>
        <location evidence="6">Membrane</location>
        <location evidence="6">Coated pit</location>
        <topology evidence="6">Peripheral membrane protein</topology>
        <orientation evidence="6">Cytoplasmic side</orientation>
    </subcellularLocation>
    <text evidence="6">Cytoplasmic face of coated pits and vesicles.</text>
</comment>
<organism evidence="9 10">
    <name type="scientific">Pyrenophora seminiperda CCB06</name>
    <dbReference type="NCBI Taxonomy" id="1302712"/>
    <lineage>
        <taxon>Eukaryota</taxon>
        <taxon>Fungi</taxon>
        <taxon>Dikarya</taxon>
        <taxon>Ascomycota</taxon>
        <taxon>Pezizomycotina</taxon>
        <taxon>Dothideomycetes</taxon>
        <taxon>Pleosporomycetidae</taxon>
        <taxon>Pleosporales</taxon>
        <taxon>Pleosporineae</taxon>
        <taxon>Pleosporaceae</taxon>
        <taxon>Pyrenophora</taxon>
    </lineage>
</organism>
<dbReference type="GO" id="GO:0032050">
    <property type="term" value="F:clathrin heavy chain binding"/>
    <property type="evidence" value="ECO:0007669"/>
    <property type="project" value="TreeGrafter"/>
</dbReference>
<dbReference type="EMBL" id="KE747818">
    <property type="protein sequence ID" value="RMZ69509.1"/>
    <property type="molecule type" value="Genomic_DNA"/>
</dbReference>
<dbReference type="Proteomes" id="UP000265663">
    <property type="component" value="Unassembled WGS sequence"/>
</dbReference>
<keyword evidence="4 6" id="KW-0168">Coated pit</keyword>
<dbReference type="OrthoDB" id="5512at2759"/>
<protein>
    <recommendedName>
        <fullName evidence="6">Clathrin light chain</fullName>
    </recommendedName>
</protein>
<evidence type="ECO:0000313" key="10">
    <source>
        <dbReference type="Proteomes" id="UP000265663"/>
    </source>
</evidence>
<dbReference type="Pfam" id="PF01086">
    <property type="entry name" value="Clathrin_lg_ch"/>
    <property type="match status" value="1"/>
</dbReference>
<dbReference type="GO" id="GO:0006886">
    <property type="term" value="P:intracellular protein transport"/>
    <property type="evidence" value="ECO:0007669"/>
    <property type="project" value="InterPro"/>
</dbReference>
<dbReference type="PANTHER" id="PTHR10639">
    <property type="entry name" value="CLATHRIN LIGHT CHAIN"/>
    <property type="match status" value="1"/>
</dbReference>
<keyword evidence="10" id="KW-1185">Reference proteome</keyword>
<comment type="function">
    <text evidence="6">Clathrin is the major protein of the polyhedral coat of coated pits and vesicles.</text>
</comment>
<evidence type="ECO:0000256" key="1">
    <source>
        <dbReference type="ARBA" id="ARBA00004180"/>
    </source>
</evidence>
<dbReference type="GO" id="GO:0072583">
    <property type="term" value="P:clathrin-dependent endocytosis"/>
    <property type="evidence" value="ECO:0007669"/>
    <property type="project" value="TreeGrafter"/>
</dbReference>
<evidence type="ECO:0000256" key="2">
    <source>
        <dbReference type="ARBA" id="ARBA00005263"/>
    </source>
</evidence>
<keyword evidence="3 6" id="KW-0472">Membrane</keyword>
<sequence>MEASSRTHPTSTSTMADRFPSLDEIDAGQTEARGDATNFELVGDANDADDFLSRERALLGDDADQFASENDRVATVEDGDDDLLGGDFSQANVGTQEMSGFESSFPAIDTTNDHMAPGGTITGSSLPFLPGQPTPSFTPQRSDSPEPDVIREWRERRDLQIQHRDQVSAERKQRTIQEAQQNIDDFYENYNNKKDKEIAKTRKEADEFLANRDDTTAGGTSWERIAKLVDLSGKGTKGGASGSEKARFRELLLSLKKDEKAPGATGY</sequence>
<gene>
    <name evidence="9" type="ORF">GMOD_00006331</name>
</gene>
<keyword evidence="5 6" id="KW-0968">Cytoplasmic vesicle</keyword>